<comment type="caution">
    <text evidence="1">The sequence shown here is derived from an EMBL/GenBank/DDBJ whole genome shotgun (WGS) entry which is preliminary data.</text>
</comment>
<name>A0A0B1P8I3_UNCNE</name>
<accession>A0A0B1P8I3</accession>
<dbReference type="EMBL" id="JNVN01001697">
    <property type="protein sequence ID" value="KHJ32969.1"/>
    <property type="molecule type" value="Genomic_DNA"/>
</dbReference>
<protein>
    <submittedName>
        <fullName evidence="1">Uncharacterized protein</fullName>
    </submittedName>
</protein>
<gene>
    <name evidence="1" type="ORF">EV44_g3591</name>
</gene>
<dbReference type="Proteomes" id="UP000030854">
    <property type="component" value="Unassembled WGS sequence"/>
</dbReference>
<proteinExistence type="predicted"/>
<sequence>MIRLDKNNPMREYRPFTIMKKVNETLGDSLCVKDAYATGSGVALVAADDSKVHKILQAKDQLKVVFSATEVERQESWVTFLVQPVPKNVQSILGNDLQVDENALVEETERITGCRPTRAHWTAKSKDPTKPEGTVVLSFQTSSKPHWPKVIRFFGSPTTVQKLSIKKPLTQCDNCYGFHHSRNCFRTAHCAHCSRPKHAGSRPTPCTSHICPPRCINCRGPHKANFTECPLRPSRIHGVFYKLNSRQIRAVRTAGGIAWAQAHALLL</sequence>
<evidence type="ECO:0000313" key="2">
    <source>
        <dbReference type="Proteomes" id="UP000030854"/>
    </source>
</evidence>
<evidence type="ECO:0000313" key="1">
    <source>
        <dbReference type="EMBL" id="KHJ32969.1"/>
    </source>
</evidence>
<keyword evidence="2" id="KW-1185">Reference proteome</keyword>
<dbReference type="AlphaFoldDB" id="A0A0B1P8I3"/>
<organism evidence="1 2">
    <name type="scientific">Uncinula necator</name>
    <name type="common">Grape powdery mildew</name>
    <dbReference type="NCBI Taxonomy" id="52586"/>
    <lineage>
        <taxon>Eukaryota</taxon>
        <taxon>Fungi</taxon>
        <taxon>Dikarya</taxon>
        <taxon>Ascomycota</taxon>
        <taxon>Pezizomycotina</taxon>
        <taxon>Leotiomycetes</taxon>
        <taxon>Erysiphales</taxon>
        <taxon>Erysiphaceae</taxon>
        <taxon>Erysiphe</taxon>
    </lineage>
</organism>
<dbReference type="HOGENOM" id="CLU_1042790_0_0_1"/>
<reference evidence="1 2" key="1">
    <citation type="journal article" date="2014" name="BMC Genomics">
        <title>Adaptive genomic structural variation in the grape powdery mildew pathogen, Erysiphe necator.</title>
        <authorList>
            <person name="Jones L."/>
            <person name="Riaz S."/>
            <person name="Morales-Cruz A."/>
            <person name="Amrine K.C."/>
            <person name="McGuire B."/>
            <person name="Gubler W.D."/>
            <person name="Walker M.A."/>
            <person name="Cantu D."/>
        </authorList>
    </citation>
    <scope>NUCLEOTIDE SEQUENCE [LARGE SCALE GENOMIC DNA]</scope>
    <source>
        <strain evidence="2">c</strain>
    </source>
</reference>